<accession>A0A7K0K1Z0</accession>
<dbReference type="Proteomes" id="UP000442535">
    <property type="component" value="Unassembled WGS sequence"/>
</dbReference>
<dbReference type="GO" id="GO:0015074">
    <property type="term" value="P:DNA integration"/>
    <property type="evidence" value="ECO:0007669"/>
    <property type="project" value="InterPro"/>
</dbReference>
<dbReference type="Pfam" id="PF00589">
    <property type="entry name" value="Phage_integrase"/>
    <property type="match status" value="1"/>
</dbReference>
<dbReference type="PROSITE" id="PS51900">
    <property type="entry name" value="CB"/>
    <property type="match status" value="1"/>
</dbReference>
<dbReference type="PANTHER" id="PTHR30349:SF64">
    <property type="entry name" value="PROPHAGE INTEGRASE INTD-RELATED"/>
    <property type="match status" value="1"/>
</dbReference>
<dbReference type="InterPro" id="IPR013762">
    <property type="entry name" value="Integrase-like_cat_sf"/>
</dbReference>
<keyword evidence="2 4" id="KW-0238">DNA-binding</keyword>
<dbReference type="InterPro" id="IPR002104">
    <property type="entry name" value="Integrase_catalytic"/>
</dbReference>
<evidence type="ECO:0000313" key="7">
    <source>
        <dbReference type="EMBL" id="MST49507.1"/>
    </source>
</evidence>
<dbReference type="PROSITE" id="PS51898">
    <property type="entry name" value="TYR_RECOMBINASE"/>
    <property type="match status" value="1"/>
</dbReference>
<evidence type="ECO:0000313" key="8">
    <source>
        <dbReference type="Proteomes" id="UP000442535"/>
    </source>
</evidence>
<dbReference type="InterPro" id="IPR011010">
    <property type="entry name" value="DNA_brk_join_enz"/>
</dbReference>
<protein>
    <submittedName>
        <fullName evidence="7">Tyrosine-type recombinase/integrase</fullName>
    </submittedName>
</protein>
<dbReference type="GO" id="GO:0006310">
    <property type="term" value="P:DNA recombination"/>
    <property type="evidence" value="ECO:0007669"/>
    <property type="project" value="UniProtKB-KW"/>
</dbReference>
<comment type="caution">
    <text evidence="7">The sequence shown here is derived from an EMBL/GenBank/DDBJ whole genome shotgun (WGS) entry which is preliminary data.</text>
</comment>
<evidence type="ECO:0000259" key="5">
    <source>
        <dbReference type="PROSITE" id="PS51898"/>
    </source>
</evidence>
<feature type="domain" description="Tyr recombinase" evidence="5">
    <location>
        <begin position="102"/>
        <end position="260"/>
    </location>
</feature>
<evidence type="ECO:0000256" key="4">
    <source>
        <dbReference type="PROSITE-ProRule" id="PRU01248"/>
    </source>
</evidence>
<organism evidence="7 8">
    <name type="scientific">Mobiluncus porci</name>
    <dbReference type="NCBI Taxonomy" id="2652278"/>
    <lineage>
        <taxon>Bacteria</taxon>
        <taxon>Bacillati</taxon>
        <taxon>Actinomycetota</taxon>
        <taxon>Actinomycetes</taxon>
        <taxon>Actinomycetales</taxon>
        <taxon>Actinomycetaceae</taxon>
        <taxon>Mobiluncus</taxon>
    </lineage>
</organism>
<dbReference type="AlphaFoldDB" id="A0A7K0K1Z0"/>
<evidence type="ECO:0000256" key="1">
    <source>
        <dbReference type="ARBA" id="ARBA00008857"/>
    </source>
</evidence>
<evidence type="ECO:0000256" key="3">
    <source>
        <dbReference type="ARBA" id="ARBA00023172"/>
    </source>
</evidence>
<dbReference type="Gene3D" id="1.10.443.10">
    <property type="entry name" value="Intergrase catalytic core"/>
    <property type="match status" value="1"/>
</dbReference>
<gene>
    <name evidence="7" type="ORF">FYJ63_04560</name>
</gene>
<keyword evidence="3" id="KW-0233">DNA recombination</keyword>
<evidence type="ECO:0000259" key="6">
    <source>
        <dbReference type="PROSITE" id="PS51900"/>
    </source>
</evidence>
<proteinExistence type="inferred from homology"/>
<dbReference type="SUPFAM" id="SSF56349">
    <property type="entry name" value="DNA breaking-rejoining enzymes"/>
    <property type="match status" value="1"/>
</dbReference>
<dbReference type="InterPro" id="IPR010998">
    <property type="entry name" value="Integrase_recombinase_N"/>
</dbReference>
<reference evidence="7 8" key="1">
    <citation type="submission" date="2019-08" db="EMBL/GenBank/DDBJ databases">
        <title>In-depth cultivation of the pig gut microbiome towards novel bacterial diversity and tailored functional studies.</title>
        <authorList>
            <person name="Wylensek D."/>
            <person name="Hitch T.C.A."/>
            <person name="Clavel T."/>
        </authorList>
    </citation>
    <scope>NUCLEOTIDE SEQUENCE [LARGE SCALE GENOMIC DNA]</scope>
    <source>
        <strain evidence="7 8">RF-GAM-744-WT-7</strain>
    </source>
</reference>
<feature type="domain" description="Core-binding (CB)" evidence="6">
    <location>
        <begin position="4"/>
        <end position="81"/>
    </location>
</feature>
<dbReference type="InterPro" id="IPR050090">
    <property type="entry name" value="Tyrosine_recombinase_XerCD"/>
</dbReference>
<dbReference type="EMBL" id="VUMY01000006">
    <property type="protein sequence ID" value="MST49507.1"/>
    <property type="molecule type" value="Genomic_DNA"/>
</dbReference>
<keyword evidence="8" id="KW-1185">Reference proteome</keyword>
<dbReference type="InterPro" id="IPR044068">
    <property type="entry name" value="CB"/>
</dbReference>
<dbReference type="GO" id="GO:0003677">
    <property type="term" value="F:DNA binding"/>
    <property type="evidence" value="ECO:0007669"/>
    <property type="project" value="UniProtKB-UniRule"/>
</dbReference>
<comment type="similarity">
    <text evidence="1">Belongs to the 'phage' integrase family.</text>
</comment>
<evidence type="ECO:0000256" key="2">
    <source>
        <dbReference type="ARBA" id="ARBA00023125"/>
    </source>
</evidence>
<dbReference type="CDD" id="cd00397">
    <property type="entry name" value="DNA_BRE_C"/>
    <property type="match status" value="1"/>
</dbReference>
<dbReference type="PANTHER" id="PTHR30349">
    <property type="entry name" value="PHAGE INTEGRASE-RELATED"/>
    <property type="match status" value="1"/>
</dbReference>
<dbReference type="Gene3D" id="1.10.150.130">
    <property type="match status" value="1"/>
</dbReference>
<sequence length="264" mass="29154">MKSKTWPNMIHLYIQHLKAAGRASGTIRVHSYYLSVMREIAPVPTHVTRERLEAWLAEHDWKPETRRSAQGVASQFFKYMEDEGFIKSSPARALTPVIVPDGIPHPASESQVAIALREGDSRTRLMVRLAAFCGLRACEICKVRGDDWNGEVLKVIGKGGRERIIPVQDGALIQAFHACPSFLFPGRIEGHLSPAYTAKLLGKVLPDGVTGHALRHRFGTVAYRATHDLLSVGAVMGHVKTDTTKRYIKLDLDPLVAAVSAAQF</sequence>
<name>A0A7K0K1Z0_9ACTO</name>